<dbReference type="Proteomes" id="UP001153620">
    <property type="component" value="Chromosome 4"/>
</dbReference>
<name>A0A9N9S6G6_9DIPT</name>
<keyword evidence="1" id="KW-0812">Transmembrane</keyword>
<gene>
    <name evidence="2" type="ORF">CHIRRI_LOCUS14224</name>
</gene>
<feature type="transmembrane region" description="Helical" evidence="1">
    <location>
        <begin position="105"/>
        <end position="124"/>
    </location>
</feature>
<feature type="transmembrane region" description="Helical" evidence="1">
    <location>
        <begin position="70"/>
        <end position="90"/>
    </location>
</feature>
<feature type="transmembrane region" description="Helical" evidence="1">
    <location>
        <begin position="38"/>
        <end position="58"/>
    </location>
</feature>
<keyword evidence="1" id="KW-1133">Transmembrane helix</keyword>
<evidence type="ECO:0000313" key="3">
    <source>
        <dbReference type="Proteomes" id="UP001153620"/>
    </source>
</evidence>
<keyword evidence="3" id="KW-1185">Reference proteome</keyword>
<evidence type="ECO:0000256" key="1">
    <source>
        <dbReference type="SAM" id="Phobius"/>
    </source>
</evidence>
<reference evidence="2" key="1">
    <citation type="submission" date="2022-01" db="EMBL/GenBank/DDBJ databases">
        <authorList>
            <person name="King R."/>
        </authorList>
    </citation>
    <scope>NUCLEOTIDE SEQUENCE</scope>
</reference>
<protein>
    <submittedName>
        <fullName evidence="2">Uncharacterized protein</fullName>
    </submittedName>
</protein>
<accession>A0A9N9S6G6</accession>
<sequence length="141" mass="15988">MADVEETGKVVGITYRVLSVLVVLVCIIGFILGIHWLFLSIFVVIAVILYFAATRFVVAIRTNNSRQTIFFIVISVILLVVSGFYFYLLLESLIAGDFSGYNPYYFYPSPVVFLIQFFTVYVAFKVRSSIVERTESLKLNA</sequence>
<feature type="transmembrane region" description="Helical" evidence="1">
    <location>
        <begin position="12"/>
        <end position="32"/>
    </location>
</feature>
<keyword evidence="1" id="KW-0472">Membrane</keyword>
<dbReference type="AlphaFoldDB" id="A0A9N9S6G6"/>
<dbReference type="EMBL" id="OU895880">
    <property type="protein sequence ID" value="CAG9811415.1"/>
    <property type="molecule type" value="Genomic_DNA"/>
</dbReference>
<evidence type="ECO:0000313" key="2">
    <source>
        <dbReference type="EMBL" id="CAG9811415.1"/>
    </source>
</evidence>
<reference evidence="2" key="2">
    <citation type="submission" date="2022-10" db="EMBL/GenBank/DDBJ databases">
        <authorList>
            <consortium name="ENA_rothamsted_submissions"/>
            <consortium name="culmorum"/>
            <person name="King R."/>
        </authorList>
    </citation>
    <scope>NUCLEOTIDE SEQUENCE</scope>
</reference>
<proteinExistence type="predicted"/>
<organism evidence="2 3">
    <name type="scientific">Chironomus riparius</name>
    <dbReference type="NCBI Taxonomy" id="315576"/>
    <lineage>
        <taxon>Eukaryota</taxon>
        <taxon>Metazoa</taxon>
        <taxon>Ecdysozoa</taxon>
        <taxon>Arthropoda</taxon>
        <taxon>Hexapoda</taxon>
        <taxon>Insecta</taxon>
        <taxon>Pterygota</taxon>
        <taxon>Neoptera</taxon>
        <taxon>Endopterygota</taxon>
        <taxon>Diptera</taxon>
        <taxon>Nematocera</taxon>
        <taxon>Chironomoidea</taxon>
        <taxon>Chironomidae</taxon>
        <taxon>Chironominae</taxon>
        <taxon>Chironomus</taxon>
    </lineage>
</organism>